<reference evidence="5" key="1">
    <citation type="journal article" date="2019" name="Int. J. Syst. Evol. Microbiol.">
        <title>The Global Catalogue of Microorganisms (GCM) 10K type strain sequencing project: providing services to taxonomists for standard genome sequencing and annotation.</title>
        <authorList>
            <consortium name="The Broad Institute Genomics Platform"/>
            <consortium name="The Broad Institute Genome Sequencing Center for Infectious Disease"/>
            <person name="Wu L."/>
            <person name="Ma J."/>
        </authorList>
    </citation>
    <scope>NUCLEOTIDE SEQUENCE [LARGE SCALE GENOMIC DNA]</scope>
    <source>
        <strain evidence="5">JCM 16603</strain>
    </source>
</reference>
<feature type="domain" description="Alpha/beta hydrolase fold-3" evidence="3">
    <location>
        <begin position="86"/>
        <end position="288"/>
    </location>
</feature>
<protein>
    <submittedName>
        <fullName evidence="4">Alpha/beta hydrolase</fullName>
    </submittedName>
</protein>
<name>A0ABP7RN79_9SPHN</name>
<sequence>MKNAVDRYSIDPALRALAADPRATARRPPAHVPIDKVREAANSAMCRQPAGPALFRVWDEVIVTGEGAELSLRFYRPDAAAPHLGIMFLHGGGFTLGSLDTHDPQCRSLARFSNSLVVSVDYRLAPEHPYPAGLEDCRAAWDRVTAGGDELGICSGRWAIAGDSAGANLALSLALGTRGELERPAALALFYPFLDPGCDSPSAHQLKEGPGLSRDAMLWFWENYLGPQRHAPGAELLKRDLSVLPPTSLFLAAADPLVDEGLALAQALREGHVPLTCRIAQGMVHGFLHLGALTPKADETLRLAAFDLRGALDATLGPDRENLNDLPTERIR</sequence>
<dbReference type="PROSITE" id="PS01173">
    <property type="entry name" value="LIPASE_GDXG_HIS"/>
    <property type="match status" value="1"/>
</dbReference>
<evidence type="ECO:0000313" key="4">
    <source>
        <dbReference type="EMBL" id="GAA3999971.1"/>
    </source>
</evidence>
<organism evidence="4 5">
    <name type="scientific">Sphingomonas humi</name>
    <dbReference type="NCBI Taxonomy" id="335630"/>
    <lineage>
        <taxon>Bacteria</taxon>
        <taxon>Pseudomonadati</taxon>
        <taxon>Pseudomonadota</taxon>
        <taxon>Alphaproteobacteria</taxon>
        <taxon>Sphingomonadales</taxon>
        <taxon>Sphingomonadaceae</taxon>
        <taxon>Sphingomonas</taxon>
    </lineage>
</organism>
<evidence type="ECO:0000256" key="2">
    <source>
        <dbReference type="ARBA" id="ARBA00022801"/>
    </source>
</evidence>
<dbReference type="PANTHER" id="PTHR48081">
    <property type="entry name" value="AB HYDROLASE SUPERFAMILY PROTEIN C4A8.06C"/>
    <property type="match status" value="1"/>
</dbReference>
<proteinExistence type="inferred from homology"/>
<dbReference type="Proteomes" id="UP001501310">
    <property type="component" value="Unassembled WGS sequence"/>
</dbReference>
<dbReference type="RefSeq" id="WP_344708838.1">
    <property type="nucleotide sequence ID" value="NZ_BAAAZD010000001.1"/>
</dbReference>
<gene>
    <name evidence="4" type="ORF">GCM10022211_07690</name>
</gene>
<dbReference type="EMBL" id="BAAAZD010000001">
    <property type="protein sequence ID" value="GAA3999971.1"/>
    <property type="molecule type" value="Genomic_DNA"/>
</dbReference>
<dbReference type="PANTHER" id="PTHR48081:SF8">
    <property type="entry name" value="ALPHA_BETA HYDROLASE FOLD-3 DOMAIN-CONTAINING PROTEIN-RELATED"/>
    <property type="match status" value="1"/>
</dbReference>
<dbReference type="InterPro" id="IPR029058">
    <property type="entry name" value="AB_hydrolase_fold"/>
</dbReference>
<evidence type="ECO:0000259" key="3">
    <source>
        <dbReference type="Pfam" id="PF07859"/>
    </source>
</evidence>
<evidence type="ECO:0000313" key="5">
    <source>
        <dbReference type="Proteomes" id="UP001501310"/>
    </source>
</evidence>
<dbReference type="InterPro" id="IPR013094">
    <property type="entry name" value="AB_hydrolase_3"/>
</dbReference>
<dbReference type="InterPro" id="IPR002168">
    <property type="entry name" value="Lipase_GDXG_HIS_AS"/>
</dbReference>
<dbReference type="Gene3D" id="3.40.50.1820">
    <property type="entry name" value="alpha/beta hydrolase"/>
    <property type="match status" value="1"/>
</dbReference>
<keyword evidence="5" id="KW-1185">Reference proteome</keyword>
<dbReference type="SUPFAM" id="SSF53474">
    <property type="entry name" value="alpha/beta-Hydrolases"/>
    <property type="match status" value="1"/>
</dbReference>
<dbReference type="InterPro" id="IPR050300">
    <property type="entry name" value="GDXG_lipolytic_enzyme"/>
</dbReference>
<comment type="similarity">
    <text evidence="1">Belongs to the 'GDXG' lipolytic enzyme family.</text>
</comment>
<comment type="caution">
    <text evidence="4">The sequence shown here is derived from an EMBL/GenBank/DDBJ whole genome shotgun (WGS) entry which is preliminary data.</text>
</comment>
<accession>A0ABP7RN79</accession>
<keyword evidence="2 4" id="KW-0378">Hydrolase</keyword>
<dbReference type="Pfam" id="PF07859">
    <property type="entry name" value="Abhydrolase_3"/>
    <property type="match status" value="1"/>
</dbReference>
<dbReference type="GO" id="GO:0016787">
    <property type="term" value="F:hydrolase activity"/>
    <property type="evidence" value="ECO:0007669"/>
    <property type="project" value="UniProtKB-KW"/>
</dbReference>
<evidence type="ECO:0000256" key="1">
    <source>
        <dbReference type="ARBA" id="ARBA00010515"/>
    </source>
</evidence>